<dbReference type="RefSeq" id="WP_167343482.1">
    <property type="nucleotide sequence ID" value="NZ_FNDQ01000018.1"/>
</dbReference>
<dbReference type="Proteomes" id="UP000243588">
    <property type="component" value="Unassembled WGS sequence"/>
</dbReference>
<protein>
    <submittedName>
        <fullName evidence="1">Uncharacterized protein</fullName>
    </submittedName>
</protein>
<proteinExistence type="predicted"/>
<accession>A0A1G8FRA6</accession>
<evidence type="ECO:0000313" key="1">
    <source>
        <dbReference type="EMBL" id="SDH84476.1"/>
    </source>
</evidence>
<sequence length="53" mass="6383">MTTKLEIPKIPIEEGRTYFKKEGIDLTEEETAIVLDFMYTLTRFVFKEYFDIE</sequence>
<dbReference type="EMBL" id="FNDQ01000018">
    <property type="protein sequence ID" value="SDH84476.1"/>
    <property type="molecule type" value="Genomic_DNA"/>
</dbReference>
<gene>
    <name evidence="1" type="ORF">SAMN05421818_11835</name>
</gene>
<dbReference type="AlphaFoldDB" id="A0A1G8FRA6"/>
<evidence type="ECO:0000313" key="2">
    <source>
        <dbReference type="Proteomes" id="UP000243588"/>
    </source>
</evidence>
<reference evidence="2" key="1">
    <citation type="submission" date="2016-10" db="EMBL/GenBank/DDBJ databases">
        <authorList>
            <person name="Varghese N."/>
            <person name="Submissions S."/>
        </authorList>
    </citation>
    <scope>NUCLEOTIDE SEQUENCE [LARGE SCALE GENOMIC DNA]</scope>
    <source>
        <strain evidence="2">DSM 23313</strain>
    </source>
</reference>
<name>A0A1G8FRA6_9FLAO</name>
<organism evidence="1 2">
    <name type="scientific">Myroides phaeus</name>
    <dbReference type="NCBI Taxonomy" id="702745"/>
    <lineage>
        <taxon>Bacteria</taxon>
        <taxon>Pseudomonadati</taxon>
        <taxon>Bacteroidota</taxon>
        <taxon>Flavobacteriia</taxon>
        <taxon>Flavobacteriales</taxon>
        <taxon>Flavobacteriaceae</taxon>
        <taxon>Myroides</taxon>
    </lineage>
</organism>
<keyword evidence="2" id="KW-1185">Reference proteome</keyword>